<dbReference type="AlphaFoldDB" id="A0A221KCY5"/>
<dbReference type="InterPro" id="IPR058652">
    <property type="entry name" value="VapC50_C"/>
</dbReference>
<feature type="domain" description="VapC50 C-terminal" evidence="2">
    <location>
        <begin position="134"/>
        <end position="188"/>
    </location>
</feature>
<dbReference type="Proteomes" id="UP000199729">
    <property type="component" value="Chromosome"/>
</dbReference>
<evidence type="ECO:0000259" key="2">
    <source>
        <dbReference type="Pfam" id="PF26343"/>
    </source>
</evidence>
<gene>
    <name evidence="3" type="ORF">VITFI_CDS0919</name>
</gene>
<name>A0A221KCY5_VITFI</name>
<sequence length="193" mass="21242">MAGPARYTALLDACVLFPVAVCDSLMSVSFAGVYAVKWTQRIEGEWMRNLEAKTGRGPGAFNSRRDAMREAVLDWEVPEAAWARLVPSLTLPDPDDVHVLAAAIAGHADCIVTANLRDFPADALEPFGLKAIHPDEFLVAQMDLDQIAVLGAFKAQRERLRRPEYTPLAFADALERNGLVRTAERLREAAELI</sequence>
<protein>
    <submittedName>
        <fullName evidence="3">Uncharacterized protein</fullName>
    </submittedName>
</protein>
<proteinExistence type="predicted"/>
<dbReference type="RefSeq" id="WP_089415987.1">
    <property type="nucleotide sequence ID" value="NZ_CP022423.1"/>
</dbReference>
<dbReference type="Pfam" id="PF13470">
    <property type="entry name" value="PIN_3"/>
    <property type="match status" value="1"/>
</dbReference>
<dbReference type="OrthoDB" id="211933at2"/>
<reference evidence="3 4" key="1">
    <citation type="submission" date="2017-07" db="EMBL/GenBank/DDBJ databases">
        <title>Complete Genome Sequence of the cosmetic ferment Vitreoscilla filiformis (ATCC15551).</title>
        <authorList>
            <person name="Contreras S."/>
            <person name="Sagory-Zalkind P."/>
            <person name="Blanquart H."/>
            <person name="Iltis A."/>
            <person name="Morand S.C."/>
        </authorList>
    </citation>
    <scope>NUCLEOTIDE SEQUENCE [LARGE SCALE GENOMIC DNA]</scope>
    <source>
        <strain evidence="3 4">ATCC 15551</strain>
    </source>
</reference>
<evidence type="ECO:0000313" key="4">
    <source>
        <dbReference type="Proteomes" id="UP000199729"/>
    </source>
</evidence>
<evidence type="ECO:0000313" key="3">
    <source>
        <dbReference type="EMBL" id="ASM76697.1"/>
    </source>
</evidence>
<dbReference type="EMBL" id="CP022423">
    <property type="protein sequence ID" value="ASM76697.1"/>
    <property type="molecule type" value="Genomic_DNA"/>
</dbReference>
<accession>A0A221KCY5</accession>
<dbReference type="KEGG" id="vff:VITFI_CDS0919"/>
<organism evidence="3 4">
    <name type="scientific">Vitreoscilla filiformis</name>
    <dbReference type="NCBI Taxonomy" id="63"/>
    <lineage>
        <taxon>Bacteria</taxon>
        <taxon>Pseudomonadati</taxon>
        <taxon>Pseudomonadota</taxon>
        <taxon>Betaproteobacteria</taxon>
        <taxon>Neisseriales</taxon>
        <taxon>Neisseriaceae</taxon>
        <taxon>Vitreoscilla</taxon>
    </lineage>
</organism>
<dbReference type="Pfam" id="PF26343">
    <property type="entry name" value="VapC50_C"/>
    <property type="match status" value="1"/>
</dbReference>
<evidence type="ECO:0000259" key="1">
    <source>
        <dbReference type="Pfam" id="PF13470"/>
    </source>
</evidence>
<keyword evidence="4" id="KW-1185">Reference proteome</keyword>
<dbReference type="InterPro" id="IPR002716">
    <property type="entry name" value="PIN_dom"/>
</dbReference>
<feature type="domain" description="PIN" evidence="1">
    <location>
        <begin position="9"/>
        <end position="116"/>
    </location>
</feature>